<evidence type="ECO:0000256" key="9">
    <source>
        <dbReference type="HAMAP-Rule" id="MF_00105"/>
    </source>
</evidence>
<dbReference type="NCBIfam" id="NF001263">
    <property type="entry name" value="PRK00226.1-4"/>
    <property type="match status" value="1"/>
</dbReference>
<reference evidence="13 14" key="1">
    <citation type="submission" date="2014-07" db="EMBL/GenBank/DDBJ databases">
        <title>Draft genome of Clostridium sulfidigenes 113A isolated from sediments associated with methane hydrate from Krishna Godavari basin.</title>
        <authorList>
            <person name="Honkalas V.S."/>
            <person name="Dabir A.P."/>
            <person name="Arora P."/>
            <person name="Dhakephalkar P.K."/>
        </authorList>
    </citation>
    <scope>NUCLEOTIDE SEQUENCE [LARGE SCALE GENOMIC DNA]</scope>
    <source>
        <strain evidence="13 14">113A</strain>
    </source>
</reference>
<evidence type="ECO:0000256" key="1">
    <source>
        <dbReference type="ARBA" id="ARBA00008213"/>
    </source>
</evidence>
<dbReference type="Pfam" id="PF03449">
    <property type="entry name" value="GreA_GreB_N"/>
    <property type="match status" value="1"/>
</dbReference>
<dbReference type="HAMAP" id="MF_00105">
    <property type="entry name" value="GreA_GreB"/>
    <property type="match status" value="1"/>
</dbReference>
<keyword evidence="14" id="KW-1185">Reference proteome</keyword>
<sequence>MYNYLTEKSLQILKDELEHRKNVVRFQINEELKEARAHGDLSENFEYKAAKKNRADNNRRMGYLEKMIKTAKIINDDTSENQVGIGKIVTLRFLDDDEEEDFTMVTTVEADPLNNKISIECPLGKALYKRNLGEKVEVTSPDGSYSVIIEKLQMIK</sequence>
<evidence type="ECO:0000256" key="5">
    <source>
        <dbReference type="ARBA" id="ARBA00023125"/>
    </source>
</evidence>
<dbReference type="InterPro" id="IPR036953">
    <property type="entry name" value="GreA/GreB_C_sf"/>
</dbReference>
<dbReference type="RefSeq" id="WP_035132345.1">
    <property type="nucleotide sequence ID" value="NZ_JPMD01000019.1"/>
</dbReference>
<keyword evidence="4" id="KW-0175">Coiled coil</keyword>
<comment type="similarity">
    <text evidence="1 9 10">Belongs to the GreA/GreB family.</text>
</comment>
<feature type="domain" description="Transcription elongation factor GreA/GreB N-terminal" evidence="12">
    <location>
        <begin position="3"/>
        <end position="73"/>
    </location>
</feature>
<dbReference type="PIRSF" id="PIRSF006092">
    <property type="entry name" value="GreA_GreB"/>
    <property type="match status" value="1"/>
</dbReference>
<dbReference type="AlphaFoldDB" id="A0A084JCM2"/>
<gene>
    <name evidence="9" type="primary">greA</name>
    <name evidence="13" type="ORF">IO99_08755</name>
</gene>
<dbReference type="PANTHER" id="PTHR30437">
    <property type="entry name" value="TRANSCRIPTION ELONGATION FACTOR GREA"/>
    <property type="match status" value="1"/>
</dbReference>
<dbReference type="InterPro" id="IPR022691">
    <property type="entry name" value="Tscrpt_elong_fac_GreA/B_N"/>
</dbReference>
<evidence type="ECO:0000256" key="6">
    <source>
        <dbReference type="ARBA" id="ARBA00023163"/>
    </source>
</evidence>
<comment type="caution">
    <text evidence="13">The sequence shown here is derived from an EMBL/GenBank/DDBJ whole genome shotgun (WGS) entry which is preliminary data.</text>
</comment>
<name>A0A084JCM2_9CLOT</name>
<dbReference type="InterPro" id="IPR028624">
    <property type="entry name" value="Tscrpt_elong_fac_GreA/B"/>
</dbReference>
<dbReference type="InterPro" id="IPR023459">
    <property type="entry name" value="Tscrpt_elong_fac_GreA/B_fam"/>
</dbReference>
<dbReference type="SUPFAM" id="SSF54534">
    <property type="entry name" value="FKBP-like"/>
    <property type="match status" value="1"/>
</dbReference>
<dbReference type="GO" id="GO:0070063">
    <property type="term" value="F:RNA polymerase binding"/>
    <property type="evidence" value="ECO:0007669"/>
    <property type="project" value="InterPro"/>
</dbReference>
<dbReference type="SUPFAM" id="SSF46557">
    <property type="entry name" value="GreA transcript cleavage protein, N-terminal domain"/>
    <property type="match status" value="1"/>
</dbReference>
<keyword evidence="13" id="KW-0648">Protein biosynthesis</keyword>
<keyword evidence="13" id="KW-0251">Elongation factor</keyword>
<dbReference type="GO" id="GO:0003677">
    <property type="term" value="F:DNA binding"/>
    <property type="evidence" value="ECO:0007669"/>
    <property type="project" value="UniProtKB-UniRule"/>
</dbReference>
<dbReference type="STRING" id="318464.IO99_08755"/>
<dbReference type="FunFam" id="1.10.287.180:FF:000001">
    <property type="entry name" value="Transcription elongation factor GreA"/>
    <property type="match status" value="1"/>
</dbReference>
<evidence type="ECO:0000313" key="14">
    <source>
        <dbReference type="Proteomes" id="UP000028542"/>
    </source>
</evidence>
<evidence type="ECO:0000256" key="7">
    <source>
        <dbReference type="ARBA" id="ARBA00024916"/>
    </source>
</evidence>
<dbReference type="eggNOG" id="COG0782">
    <property type="taxonomic scope" value="Bacteria"/>
</dbReference>
<dbReference type="NCBIfam" id="TIGR01462">
    <property type="entry name" value="greA"/>
    <property type="match status" value="1"/>
</dbReference>
<dbReference type="Gene3D" id="1.10.287.180">
    <property type="entry name" value="Transcription elongation factor, GreA/GreB, N-terminal domain"/>
    <property type="match status" value="1"/>
</dbReference>
<keyword evidence="5 9" id="KW-0238">DNA-binding</keyword>
<dbReference type="InterPro" id="IPR006359">
    <property type="entry name" value="Tscrpt_elong_fac_GreA"/>
</dbReference>
<dbReference type="GO" id="GO:0006354">
    <property type="term" value="P:DNA-templated transcription elongation"/>
    <property type="evidence" value="ECO:0007669"/>
    <property type="project" value="TreeGrafter"/>
</dbReference>
<evidence type="ECO:0000256" key="4">
    <source>
        <dbReference type="ARBA" id="ARBA00023054"/>
    </source>
</evidence>
<dbReference type="EMBL" id="JPMD01000019">
    <property type="protein sequence ID" value="KEZ86706.1"/>
    <property type="molecule type" value="Genomic_DNA"/>
</dbReference>
<evidence type="ECO:0000259" key="12">
    <source>
        <dbReference type="Pfam" id="PF03449"/>
    </source>
</evidence>
<dbReference type="Proteomes" id="UP000028542">
    <property type="component" value="Unassembled WGS sequence"/>
</dbReference>
<comment type="function">
    <text evidence="7 9 10">Necessary for efficient RNA polymerase transcription elongation past template-encoded arresting sites. The arresting sites in DNA have the property of trapping a certain fraction of elongating RNA polymerases that pass through, resulting in locked ternary complexes. Cleavage of the nascent transcript by cleavage factors such as GreA or GreB allows the resumption of elongation from the new 3'terminus. GreA releases sequences of 2 to 3 nucleotides.</text>
</comment>
<protein>
    <recommendedName>
        <fullName evidence="2 9">Transcription elongation factor GreA</fullName>
    </recommendedName>
    <alternativeName>
        <fullName evidence="8 9">Transcript cleavage factor GreA</fullName>
    </alternativeName>
</protein>
<organism evidence="13 14">
    <name type="scientific">Clostridium sulfidigenes</name>
    <dbReference type="NCBI Taxonomy" id="318464"/>
    <lineage>
        <taxon>Bacteria</taxon>
        <taxon>Bacillati</taxon>
        <taxon>Bacillota</taxon>
        <taxon>Clostridia</taxon>
        <taxon>Eubacteriales</taxon>
        <taxon>Clostridiaceae</taxon>
        <taxon>Clostridium</taxon>
    </lineage>
</organism>
<proteinExistence type="inferred from homology"/>
<dbReference type="GO" id="GO:0032784">
    <property type="term" value="P:regulation of DNA-templated transcription elongation"/>
    <property type="evidence" value="ECO:0007669"/>
    <property type="project" value="UniProtKB-UniRule"/>
</dbReference>
<feature type="domain" description="Transcription elongation factor GreA/GreB C-terminal" evidence="11">
    <location>
        <begin position="80"/>
        <end position="151"/>
    </location>
</feature>
<evidence type="ECO:0000259" key="11">
    <source>
        <dbReference type="Pfam" id="PF01272"/>
    </source>
</evidence>
<dbReference type="Gene3D" id="3.10.50.30">
    <property type="entry name" value="Transcription elongation factor, GreA/GreB, C-terminal domain"/>
    <property type="match status" value="1"/>
</dbReference>
<dbReference type="Pfam" id="PF01272">
    <property type="entry name" value="GreA_GreB"/>
    <property type="match status" value="1"/>
</dbReference>
<keyword evidence="3 9" id="KW-0805">Transcription regulation</keyword>
<keyword evidence="6 9" id="KW-0804">Transcription</keyword>
<evidence type="ECO:0000256" key="2">
    <source>
        <dbReference type="ARBA" id="ARBA00013729"/>
    </source>
</evidence>
<dbReference type="InterPro" id="IPR001437">
    <property type="entry name" value="Tscrpt_elong_fac_GreA/B_C"/>
</dbReference>
<evidence type="ECO:0000313" key="13">
    <source>
        <dbReference type="EMBL" id="KEZ86706.1"/>
    </source>
</evidence>
<evidence type="ECO:0000256" key="8">
    <source>
        <dbReference type="ARBA" id="ARBA00030776"/>
    </source>
</evidence>
<accession>A0A084JCM2</accession>
<evidence type="ECO:0000256" key="3">
    <source>
        <dbReference type="ARBA" id="ARBA00023015"/>
    </source>
</evidence>
<evidence type="ECO:0000256" key="10">
    <source>
        <dbReference type="RuleBase" id="RU000556"/>
    </source>
</evidence>
<dbReference type="InterPro" id="IPR036805">
    <property type="entry name" value="Tscrpt_elong_fac_GreA/B_N_sf"/>
</dbReference>
<dbReference type="GO" id="GO:0003746">
    <property type="term" value="F:translation elongation factor activity"/>
    <property type="evidence" value="ECO:0007669"/>
    <property type="project" value="UniProtKB-KW"/>
</dbReference>
<dbReference type="PANTHER" id="PTHR30437:SF4">
    <property type="entry name" value="TRANSCRIPTION ELONGATION FACTOR GREA"/>
    <property type="match status" value="1"/>
</dbReference>